<dbReference type="AlphaFoldDB" id="A0A4D6LE10"/>
<sequence length="197" mass="22184">MKLLKDELNLLCINNYPHTPDMIFYFTLVQGNLIHQNNVELYQKMDQIQKENAELQKKVYGSSTSEENVASSPSYMARNGYDLHAPISLQLSQPQTQYSESSTKTGLVWIRIFSSCTEKKAKAISTYSLSFNISRVGISFPTIEARFEHLNVEAEAYVGSRALPTFINFIVNTVKDSGVTTPADIPQPMSEYVKLDA</sequence>
<dbReference type="GO" id="GO:0019867">
    <property type="term" value="C:outer membrane"/>
    <property type="evidence" value="ECO:0007669"/>
    <property type="project" value="InterPro"/>
</dbReference>
<proteinExistence type="predicted"/>
<accession>A0A4D6LE10</accession>
<dbReference type="Proteomes" id="UP000501690">
    <property type="component" value="Linkage Group LG3"/>
</dbReference>
<evidence type="ECO:0000313" key="1">
    <source>
        <dbReference type="EMBL" id="QCD86817.1"/>
    </source>
</evidence>
<dbReference type="EMBL" id="CP039347">
    <property type="protein sequence ID" value="QCD86817.1"/>
    <property type="molecule type" value="Genomic_DNA"/>
</dbReference>
<dbReference type="InterPro" id="IPR006315">
    <property type="entry name" value="OM_autotransptr_brl_dom"/>
</dbReference>
<dbReference type="NCBIfam" id="TIGR01414">
    <property type="entry name" value="autotrans_barl"/>
    <property type="match status" value="1"/>
</dbReference>
<dbReference type="PANTHER" id="PTHR48040">
    <property type="entry name" value="PLEIOTROPIC DRUG RESISTANCE PROTEIN 1-LIKE ISOFORM X1"/>
    <property type="match status" value="1"/>
</dbReference>
<name>A0A4D6LE10_VIGUN</name>
<evidence type="ECO:0000313" key="2">
    <source>
        <dbReference type="Proteomes" id="UP000501690"/>
    </source>
</evidence>
<reference evidence="1 2" key="1">
    <citation type="submission" date="2019-04" db="EMBL/GenBank/DDBJ databases">
        <title>An improved genome assembly and genetic linkage map for asparagus bean, Vigna unguiculata ssp. sesquipedialis.</title>
        <authorList>
            <person name="Xia Q."/>
            <person name="Zhang R."/>
            <person name="Dong Y."/>
        </authorList>
    </citation>
    <scope>NUCLEOTIDE SEQUENCE [LARGE SCALE GENOMIC DNA]</scope>
    <source>
        <tissue evidence="1">Leaf</tissue>
    </source>
</reference>
<dbReference type="PANTHER" id="PTHR48040:SF20">
    <property type="entry name" value="PLEIOTROPIC DRUG RESISTANCE PROTEIN 1"/>
    <property type="match status" value="1"/>
</dbReference>
<organism evidence="1 2">
    <name type="scientific">Vigna unguiculata</name>
    <name type="common">Cowpea</name>
    <dbReference type="NCBI Taxonomy" id="3917"/>
    <lineage>
        <taxon>Eukaryota</taxon>
        <taxon>Viridiplantae</taxon>
        <taxon>Streptophyta</taxon>
        <taxon>Embryophyta</taxon>
        <taxon>Tracheophyta</taxon>
        <taxon>Spermatophyta</taxon>
        <taxon>Magnoliopsida</taxon>
        <taxon>eudicotyledons</taxon>
        <taxon>Gunneridae</taxon>
        <taxon>Pentapetalae</taxon>
        <taxon>rosids</taxon>
        <taxon>fabids</taxon>
        <taxon>Fabales</taxon>
        <taxon>Fabaceae</taxon>
        <taxon>Papilionoideae</taxon>
        <taxon>50 kb inversion clade</taxon>
        <taxon>NPAAA clade</taxon>
        <taxon>indigoferoid/millettioid clade</taxon>
        <taxon>Phaseoleae</taxon>
        <taxon>Vigna</taxon>
    </lineage>
</organism>
<gene>
    <name evidence="1" type="ORF">DEO72_LG3g1343</name>
</gene>
<protein>
    <submittedName>
        <fullName evidence="1">MADS-box transcription factor</fullName>
    </submittedName>
</protein>
<keyword evidence="2" id="KW-1185">Reference proteome</keyword>